<evidence type="ECO:0008006" key="5">
    <source>
        <dbReference type="Google" id="ProtNLM"/>
    </source>
</evidence>
<evidence type="ECO:0000313" key="3">
    <source>
        <dbReference type="EMBL" id="CAH1100052.1"/>
    </source>
</evidence>
<reference evidence="3" key="1">
    <citation type="submission" date="2022-01" db="EMBL/GenBank/DDBJ databases">
        <authorList>
            <person name="King R."/>
        </authorList>
    </citation>
    <scope>NUCLEOTIDE SEQUENCE</scope>
</reference>
<organism evidence="3 4">
    <name type="scientific">Psylliodes chrysocephalus</name>
    <dbReference type="NCBI Taxonomy" id="3402493"/>
    <lineage>
        <taxon>Eukaryota</taxon>
        <taxon>Metazoa</taxon>
        <taxon>Ecdysozoa</taxon>
        <taxon>Arthropoda</taxon>
        <taxon>Hexapoda</taxon>
        <taxon>Insecta</taxon>
        <taxon>Pterygota</taxon>
        <taxon>Neoptera</taxon>
        <taxon>Endopterygota</taxon>
        <taxon>Coleoptera</taxon>
        <taxon>Polyphaga</taxon>
        <taxon>Cucujiformia</taxon>
        <taxon>Chrysomeloidea</taxon>
        <taxon>Chrysomelidae</taxon>
        <taxon>Galerucinae</taxon>
        <taxon>Alticini</taxon>
        <taxon>Psylliodes</taxon>
    </lineage>
</organism>
<keyword evidence="4" id="KW-1185">Reference proteome</keyword>
<dbReference type="EMBL" id="OV651822">
    <property type="protein sequence ID" value="CAH1100052.1"/>
    <property type="molecule type" value="Genomic_DNA"/>
</dbReference>
<accession>A0A9P0CK19</accession>
<sequence length="1795" mass="206855">MGKKQANKDQIENSEPVKKPKLFSAKIFRKEISTPNVFTALQNFLDAIKDSESHDYILEYLENGGSCLELLQVLEQNSAIPPSAVFEIITHILLRISSSYPQYQSSAYESCRYLLNNYITVINKMINMSSTTPERKSCLKLLTAMVAFSPILAKDILMHVNFHSSNVELLTKHTGETDSVRDNFIQFLTAYLVDGHYPALSVLLEKKGFFTSIITGLKFDSADTLCLVVSAMKNFILENPSVSKTAKMKTFNTVVIRDIVNLYNWKGPAGFRALKKNKSSVVTVNEVEKSKVSEAVHDFLLVLCTSHKYGIIFKDHLVGLGKKNQNALMYTVLESLDRPWEHSYASEFVTKICGASPDLSKTLWSNLKSFLEPRMSPKWVSAMKFAITLVKQLQPSCIEYCIRELSEIQLFQIVQCLVLPLPILKTIIPENVNYDSPSVKQYIYSLLLEMLKAVKQYVTLTKTFLNPDKQAKFELMLNKHVSKNFPDALKILTDWDQLDKNSHFTNLQNLAIIVDILNHYKMISPELLDNISNNDAELCNLLYHEESDEFNEPLANLQVKIVSLFVDLDQSKFTAQSKMFSSVVPLMFKIYYNNPSQHTLDVLNKLFRNTGIFDGCLYEINIWINGILDLKNFDGALALNIIDILKITNENILKFLEELSTIQSEASRGRHFSEIIQNLMIQTDFSKEIQKYPIKHRYLSPMVLGLVTFLSKNYHSKALKVYINFVFTNLLHLQTNIQPIVVYINKIDLLPSHFKDYAAAWIDCKEIVSLQKSKGRISIFKELSEQFLSGNIDNLKTTDLNTFLELKLNLLDMIIFYITNLLNSDALTTDIVERSDKLIKTIITKEVSNPAIIERILCHPILVYNTKFLDMNKQKSHSDSTKLIISITKYLLDLKLNIDIYLNVYREKLLYSVLKILNKPQNYTDISLDLKTLLQMYHLGYNECFTILTAISQSFEKYCKHDLIIDILYYSLNELTDNCKKDSNLESLEKDIIQKLTSYYVLLAENEAQFLNILSPVFLEYFKVFPHNLAYIDKHLFKSIIELDEINKENVKLATFLLQNDPIYLKFVGKKIDVICEKKGLLLPLLQVLCKLGDEELLKQIYDLIEASLNKVLQKPQKAGQSFQQNYQGLIKLLDKAMPVESCKTFCDKVQKFDTTEIFHVNLLKTVYLKCIDESITSKEINNILMTLVHVQINLFKKGLKSDSDISKATEIAPQFVQILKKLKTLPVNEDMQNTAKNESLKLYFKFCLKFGVSQQPIFLEALRYLLEILGNNLEKEDGRLILDMLTSHSEFLETVLKKHSETKIEILSLYLVLCKAWPDFMERNFVPLLLASYRGQVNKCDRIILVLLKMFESKPEQTHFYDFKPFLWGKAAATHYSVKHQIERALLRQPKMSDVLDLLQEDLVTSTITNYPLKDNLRSEESDLLNVDDQKSYDLVFMLPLFSQLLAPEQQVQTYKFTRSGALSLTVIGLSSTDKEIRQAACHVLARFHYHVDARQTGKDNLLWIRYVEAVCKGTALLPDFKLNNFAAIYLARMALILTQPNHVMYLPLSQHLTAKSSLDFSTVPELYTFLHSCDVNYKEHRNFTLELLRDGLRTDKDFSDFMRSMAFKLFSELYCSSVSDLDTKLLILDVVKSICDIPLGVKVLCENTSFLTQACTDVLNILRGNSKDGLLVTKILDVLLKIVKQIKDRHANFMVFEIVKNLLYSELYFSLVGASERIFFEVIFIIQSKFFDMFCEKFYDSLLEKTNDSVCKYWTKYGCDYVNVEELDKDDKYYYVRLVFINFIRKKGKKQIE</sequence>
<dbReference type="Pfam" id="PF11707">
    <property type="entry name" value="Npa1"/>
    <property type="match status" value="1"/>
</dbReference>
<dbReference type="GO" id="GO:0005730">
    <property type="term" value="C:nucleolus"/>
    <property type="evidence" value="ECO:0007669"/>
    <property type="project" value="TreeGrafter"/>
</dbReference>
<feature type="domain" description="URB1 N-terminal" evidence="1">
    <location>
        <begin position="71"/>
        <end position="381"/>
    </location>
</feature>
<dbReference type="InterPro" id="IPR039844">
    <property type="entry name" value="URB1"/>
</dbReference>
<evidence type="ECO:0000259" key="1">
    <source>
        <dbReference type="Pfam" id="PF11707"/>
    </source>
</evidence>
<dbReference type="GO" id="GO:0000463">
    <property type="term" value="P:maturation of LSU-rRNA from tricistronic rRNA transcript (SSU-rRNA, 5.8S rRNA, LSU-rRNA)"/>
    <property type="evidence" value="ECO:0007669"/>
    <property type="project" value="TreeGrafter"/>
</dbReference>
<dbReference type="InterPro" id="IPR021714">
    <property type="entry name" value="URB1_N"/>
</dbReference>
<protein>
    <recommendedName>
        <fullName evidence="5">Nucleolar pre-ribosomal-associated protein 1</fullName>
    </recommendedName>
</protein>
<dbReference type="OrthoDB" id="72892at2759"/>
<dbReference type="Proteomes" id="UP001153636">
    <property type="component" value="Chromosome 10"/>
</dbReference>
<evidence type="ECO:0000313" key="4">
    <source>
        <dbReference type="Proteomes" id="UP001153636"/>
    </source>
</evidence>
<dbReference type="GO" id="GO:0000466">
    <property type="term" value="P:maturation of 5.8S rRNA from tricistronic rRNA transcript (SSU-rRNA, 5.8S rRNA, LSU-rRNA)"/>
    <property type="evidence" value="ECO:0007669"/>
    <property type="project" value="TreeGrafter"/>
</dbReference>
<feature type="domain" description="URB1 C-terminal" evidence="2">
    <location>
        <begin position="1464"/>
        <end position="1654"/>
    </location>
</feature>
<dbReference type="Pfam" id="PF16201">
    <property type="entry name" value="NopRA1"/>
    <property type="match status" value="1"/>
</dbReference>
<dbReference type="InterPro" id="IPR016024">
    <property type="entry name" value="ARM-type_fold"/>
</dbReference>
<name>A0A9P0CK19_9CUCU</name>
<proteinExistence type="predicted"/>
<gene>
    <name evidence="3" type="ORF">PSYICH_LOCUS2109</name>
</gene>
<evidence type="ECO:0000259" key="2">
    <source>
        <dbReference type="Pfam" id="PF16201"/>
    </source>
</evidence>
<dbReference type="SUPFAM" id="SSF48371">
    <property type="entry name" value="ARM repeat"/>
    <property type="match status" value="1"/>
</dbReference>
<dbReference type="InterPro" id="IPR032436">
    <property type="entry name" value="URB1_C"/>
</dbReference>
<dbReference type="PANTHER" id="PTHR13500">
    <property type="entry name" value="NUCLEOLAR PRERIBOSOMAL-ASSOCIATED PROTEIN 1"/>
    <property type="match status" value="1"/>
</dbReference>
<dbReference type="PANTHER" id="PTHR13500:SF0">
    <property type="entry name" value="NUCLEOLAR PRE-RIBOSOMAL-ASSOCIATED PROTEIN 1"/>
    <property type="match status" value="1"/>
</dbReference>